<reference evidence="2 3" key="1">
    <citation type="submission" date="2019-04" db="EMBL/GenBank/DDBJ databases">
        <title>Microbes associate with the intestines of laboratory mice.</title>
        <authorList>
            <person name="Navarre W."/>
            <person name="Wong E."/>
            <person name="Huang K."/>
            <person name="Tropini C."/>
            <person name="Ng K."/>
            <person name="Yu B."/>
        </authorList>
    </citation>
    <scope>NUCLEOTIDE SEQUENCE [LARGE SCALE GENOMIC DNA]</scope>
    <source>
        <strain evidence="2 3">NM07_P-09</strain>
    </source>
</reference>
<dbReference type="EMBL" id="SRYE01000001">
    <property type="protein sequence ID" value="TGY63171.1"/>
    <property type="molecule type" value="Genomic_DNA"/>
</dbReference>
<gene>
    <name evidence="2" type="ORF">E5334_01325</name>
</gene>
<evidence type="ECO:0000313" key="2">
    <source>
        <dbReference type="EMBL" id="TGY63171.1"/>
    </source>
</evidence>
<keyword evidence="3" id="KW-1185">Reference proteome</keyword>
<feature type="domain" description="DUF4422" evidence="1">
    <location>
        <begin position="6"/>
        <end position="216"/>
    </location>
</feature>
<proteinExistence type="predicted"/>
<accession>A0A4S2F747</accession>
<organism evidence="2 3">
    <name type="scientific">Muricaecibacterium torontonense</name>
    <dbReference type="NCBI Taxonomy" id="3032871"/>
    <lineage>
        <taxon>Bacteria</taxon>
        <taxon>Bacillati</taxon>
        <taxon>Actinomycetota</taxon>
        <taxon>Coriobacteriia</taxon>
        <taxon>Coriobacteriales</taxon>
        <taxon>Atopobiaceae</taxon>
        <taxon>Muricaecibacterium</taxon>
    </lineage>
</organism>
<comment type="caution">
    <text evidence="2">The sequence shown here is derived from an EMBL/GenBank/DDBJ whole genome shotgun (WGS) entry which is preliminary data.</text>
</comment>
<evidence type="ECO:0000313" key="3">
    <source>
        <dbReference type="Proteomes" id="UP000310263"/>
    </source>
</evidence>
<dbReference type="Proteomes" id="UP000310263">
    <property type="component" value="Unassembled WGS sequence"/>
</dbReference>
<dbReference type="Pfam" id="PF14393">
    <property type="entry name" value="DUF4422"/>
    <property type="match status" value="1"/>
</dbReference>
<evidence type="ECO:0000259" key="1">
    <source>
        <dbReference type="Pfam" id="PF14393"/>
    </source>
</evidence>
<sequence length="254" mass="28870">MSTPTIIVAAHKPYWMPDDPLYLPVQVGAAGKESIPHFQRDDEGDNISTENNHYCELTGLYWAWKNLDAPAIGLAHYRRHFAGSGEKGVLTSSEAQDLLVKAPVVLPKKRKYYIETLESHYANTLDGAHIDFIRDALSDVAPDYLANFNHHMKQTGGHMFNMMLMRKDLLDEYCSWLFPVLKTAEKHLDYGQLSPFEARVPGRMSEYLLDTWLEKNSVPFIEAPLKNIEPVSWIKKGSSFLAAKYSGKKYKASF</sequence>
<dbReference type="AlphaFoldDB" id="A0A4S2F747"/>
<dbReference type="OrthoDB" id="3183633at2"/>
<protein>
    <submittedName>
        <fullName evidence="2">DUF4422 domain-containing protein</fullName>
    </submittedName>
</protein>
<name>A0A4S2F747_9ACTN</name>
<dbReference type="RefSeq" id="WP_136011797.1">
    <property type="nucleotide sequence ID" value="NZ_SRYE01000001.1"/>
</dbReference>
<dbReference type="InterPro" id="IPR025536">
    <property type="entry name" value="DUF4422"/>
</dbReference>